<dbReference type="AlphaFoldDB" id="A0AAV2ASQ7"/>
<accession>A0AAV2ASQ7</accession>
<feature type="non-terminal residue" evidence="2">
    <location>
        <position position="1"/>
    </location>
</feature>
<organism evidence="2 3">
    <name type="scientific">Larinioides sclopetarius</name>
    <dbReference type="NCBI Taxonomy" id="280406"/>
    <lineage>
        <taxon>Eukaryota</taxon>
        <taxon>Metazoa</taxon>
        <taxon>Ecdysozoa</taxon>
        <taxon>Arthropoda</taxon>
        <taxon>Chelicerata</taxon>
        <taxon>Arachnida</taxon>
        <taxon>Araneae</taxon>
        <taxon>Araneomorphae</taxon>
        <taxon>Entelegynae</taxon>
        <taxon>Araneoidea</taxon>
        <taxon>Araneidae</taxon>
        <taxon>Larinioides</taxon>
    </lineage>
</organism>
<proteinExistence type="predicted"/>
<gene>
    <name evidence="2" type="ORF">LARSCL_LOCUS14248</name>
</gene>
<comment type="caution">
    <text evidence="2">The sequence shown here is derived from an EMBL/GenBank/DDBJ whole genome shotgun (WGS) entry which is preliminary data.</text>
</comment>
<dbReference type="Proteomes" id="UP001497382">
    <property type="component" value="Unassembled WGS sequence"/>
</dbReference>
<reference evidence="2 3" key="1">
    <citation type="submission" date="2024-04" db="EMBL/GenBank/DDBJ databases">
        <authorList>
            <person name="Rising A."/>
            <person name="Reimegard J."/>
            <person name="Sonavane S."/>
            <person name="Akerstrom W."/>
            <person name="Nylinder S."/>
            <person name="Hedman E."/>
            <person name="Kallberg Y."/>
        </authorList>
    </citation>
    <scope>NUCLEOTIDE SEQUENCE [LARGE SCALE GENOMIC DNA]</scope>
</reference>
<name>A0AAV2ASQ7_9ARAC</name>
<protein>
    <submittedName>
        <fullName evidence="2">Uncharacterized protein</fullName>
    </submittedName>
</protein>
<evidence type="ECO:0000313" key="2">
    <source>
        <dbReference type="EMBL" id="CAL1286440.1"/>
    </source>
</evidence>
<feature type="region of interest" description="Disordered" evidence="1">
    <location>
        <begin position="1"/>
        <end position="44"/>
    </location>
</feature>
<dbReference type="EMBL" id="CAXIEN010000203">
    <property type="protein sequence ID" value="CAL1286440.1"/>
    <property type="molecule type" value="Genomic_DNA"/>
</dbReference>
<keyword evidence="3" id="KW-1185">Reference proteome</keyword>
<evidence type="ECO:0000256" key="1">
    <source>
        <dbReference type="SAM" id="MobiDB-lite"/>
    </source>
</evidence>
<evidence type="ECO:0000313" key="3">
    <source>
        <dbReference type="Proteomes" id="UP001497382"/>
    </source>
</evidence>
<sequence length="72" mass="7055">APGAGVGSPAAEGVGGGRAARLPRSRRQVARAPAPGSQAPRPPALVQSQLDAPQALPALRGGATADQRVSIL</sequence>